<dbReference type="EMBL" id="BK015040">
    <property type="protein sequence ID" value="DAD88423.1"/>
    <property type="molecule type" value="Genomic_DNA"/>
</dbReference>
<feature type="transmembrane region" description="Helical" evidence="1">
    <location>
        <begin position="37"/>
        <end position="60"/>
    </location>
</feature>
<reference evidence="2" key="1">
    <citation type="journal article" date="2021" name="Proc. Natl. Acad. Sci. U.S.A.">
        <title>A Catalog of Tens of Thousands of Viruses from Human Metagenomes Reveals Hidden Associations with Chronic Diseases.</title>
        <authorList>
            <person name="Tisza M.J."/>
            <person name="Buck C.B."/>
        </authorList>
    </citation>
    <scope>NUCLEOTIDE SEQUENCE</scope>
    <source>
        <strain evidence="2">CtLfk13</strain>
    </source>
</reference>
<name>A0A8S5N243_9CAUD</name>
<proteinExistence type="predicted"/>
<accession>A0A8S5N243</accession>
<keyword evidence="1" id="KW-0472">Membrane</keyword>
<evidence type="ECO:0000256" key="1">
    <source>
        <dbReference type="SAM" id="Phobius"/>
    </source>
</evidence>
<organism evidence="2">
    <name type="scientific">Siphoviridae sp. ctLfk13</name>
    <dbReference type="NCBI Taxonomy" id="2826251"/>
    <lineage>
        <taxon>Viruses</taxon>
        <taxon>Duplodnaviria</taxon>
        <taxon>Heunggongvirae</taxon>
        <taxon>Uroviricota</taxon>
        <taxon>Caudoviricetes</taxon>
    </lineage>
</organism>
<feature type="transmembrane region" description="Helical" evidence="1">
    <location>
        <begin position="6"/>
        <end position="25"/>
    </location>
</feature>
<keyword evidence="1" id="KW-0812">Transmembrane</keyword>
<protein>
    <submittedName>
        <fullName evidence="2">Uncharacterized protein</fullName>
    </submittedName>
</protein>
<sequence>MSVLHLVLAVVWLFVSIAFALLARYKYKYKLFVDEIIWTDVVSSVLAFVIFIIYVVQIVLEVGA</sequence>
<keyword evidence="1" id="KW-1133">Transmembrane helix</keyword>
<evidence type="ECO:0000313" key="2">
    <source>
        <dbReference type="EMBL" id="DAD88423.1"/>
    </source>
</evidence>